<dbReference type="Gene3D" id="2.60.120.330">
    <property type="entry name" value="B-lactam Antibiotic, Isopenicillin N Synthase, Chain"/>
    <property type="match status" value="1"/>
</dbReference>
<evidence type="ECO:0000313" key="14">
    <source>
        <dbReference type="EMBL" id="GAO46317.1"/>
    </source>
</evidence>
<dbReference type="Proteomes" id="UP000033140">
    <property type="component" value="Unassembled WGS sequence"/>
</dbReference>
<dbReference type="SUPFAM" id="SSF51197">
    <property type="entry name" value="Clavaminate synthase-like"/>
    <property type="match status" value="1"/>
</dbReference>
<evidence type="ECO:0000256" key="6">
    <source>
        <dbReference type="ARBA" id="ARBA00022982"/>
    </source>
</evidence>
<keyword evidence="8" id="KW-0472">Membrane</keyword>
<reference evidence="14 15" key="1">
    <citation type="journal article" date="2011" name="J. Gen. Appl. Microbiol.">
        <title>Draft genome sequencing of the enigmatic yeast Saitoella complicata.</title>
        <authorList>
            <person name="Nishida H."/>
            <person name="Hamamoto M."/>
            <person name="Sugiyama J."/>
        </authorList>
    </citation>
    <scope>NUCLEOTIDE SEQUENCE [LARGE SCALE GENOMIC DNA]</scope>
    <source>
        <strain evidence="14 15">NRRL Y-17804</strain>
    </source>
</reference>
<evidence type="ECO:0000256" key="8">
    <source>
        <dbReference type="ARBA" id="ARBA00023136"/>
    </source>
</evidence>
<feature type="domain" description="Peptidase M16 C-terminal" evidence="13">
    <location>
        <begin position="567"/>
        <end position="748"/>
    </location>
</feature>
<feature type="domain" description="Peptidase M16 N-terminal" evidence="12">
    <location>
        <begin position="419"/>
        <end position="560"/>
    </location>
</feature>
<keyword evidence="3" id="KW-0679">Respiratory chain</keyword>
<dbReference type="PANTHER" id="PTHR11851">
    <property type="entry name" value="METALLOPROTEASE"/>
    <property type="match status" value="1"/>
</dbReference>
<keyword evidence="2" id="KW-0813">Transport</keyword>
<dbReference type="InterPro" id="IPR050361">
    <property type="entry name" value="MPP/UQCRC_Complex"/>
</dbReference>
<keyword evidence="15" id="KW-1185">Reference proteome</keyword>
<keyword evidence="5" id="KW-0809">Transit peptide</keyword>
<reference evidence="14 15" key="2">
    <citation type="journal article" date="2014" name="J. Gen. Appl. Microbiol.">
        <title>The early diverging ascomycetous budding yeast Saitoella complicata has three histone deacetylases belonging to the Clr6, Hos2, and Rpd3 lineages.</title>
        <authorList>
            <person name="Nishida H."/>
            <person name="Matsumoto T."/>
            <person name="Kondo S."/>
            <person name="Hamamoto M."/>
            <person name="Yoshikawa H."/>
        </authorList>
    </citation>
    <scope>NUCLEOTIDE SEQUENCE [LARGE SCALE GENOMIC DNA]</scope>
    <source>
        <strain evidence="14 15">NRRL Y-17804</strain>
    </source>
</reference>
<evidence type="ECO:0000256" key="1">
    <source>
        <dbReference type="ARBA" id="ARBA00004443"/>
    </source>
</evidence>
<keyword evidence="7" id="KW-0496">Mitochondrion</keyword>
<evidence type="ECO:0000256" key="2">
    <source>
        <dbReference type="ARBA" id="ARBA00022448"/>
    </source>
</evidence>
<dbReference type="Pfam" id="PF00675">
    <property type="entry name" value="Peptidase_M16"/>
    <property type="match status" value="1"/>
</dbReference>
<dbReference type="PANTHER" id="PTHR11851:SF209">
    <property type="entry name" value="CYTOCHROME B-C1 COMPLEX SUBUNIT 2, MITOCHONDRIAL"/>
    <property type="match status" value="1"/>
</dbReference>
<evidence type="ECO:0000256" key="4">
    <source>
        <dbReference type="ARBA" id="ARBA00022792"/>
    </source>
</evidence>
<evidence type="ECO:0000256" key="7">
    <source>
        <dbReference type="ARBA" id="ARBA00023128"/>
    </source>
</evidence>
<dbReference type="EMBL" id="BACD03000003">
    <property type="protein sequence ID" value="GAO46317.1"/>
    <property type="molecule type" value="Genomic_DNA"/>
</dbReference>
<organism evidence="14 15">
    <name type="scientific">Saitoella complicata (strain BCRC 22490 / CBS 7301 / JCM 7358 / NBRC 10748 / NRRL Y-17804)</name>
    <dbReference type="NCBI Taxonomy" id="698492"/>
    <lineage>
        <taxon>Eukaryota</taxon>
        <taxon>Fungi</taxon>
        <taxon>Dikarya</taxon>
        <taxon>Ascomycota</taxon>
        <taxon>Taphrinomycotina</taxon>
        <taxon>Taphrinomycotina incertae sedis</taxon>
        <taxon>Saitoella</taxon>
    </lineage>
</organism>
<comment type="subcellular location">
    <subcellularLocation>
        <location evidence="1">Mitochondrion inner membrane</location>
        <topology evidence="1">Peripheral membrane protein</topology>
        <orientation evidence="1">Matrix side</orientation>
    </subcellularLocation>
</comment>
<name>A0A0E9N8U5_SAICN</name>
<accession>A0A0E9N8U5</accession>
<dbReference type="STRING" id="698492.A0A0E9N8U5"/>
<protein>
    <recommendedName>
        <fullName evidence="10">Cytochrome b-c1 complex subunit 2, mitochondrial</fullName>
    </recommendedName>
    <alternativeName>
        <fullName evidence="11">Core protein II</fullName>
    </alternativeName>
</protein>
<evidence type="ECO:0000256" key="5">
    <source>
        <dbReference type="ARBA" id="ARBA00022946"/>
    </source>
</evidence>
<dbReference type="AlphaFoldDB" id="A0A0E9N8U5"/>
<keyword evidence="6" id="KW-0249">Electron transport</keyword>
<dbReference type="InterPro" id="IPR007863">
    <property type="entry name" value="Peptidase_M16_C"/>
</dbReference>
<dbReference type="FunFam" id="3.30.830.10:FF:000039">
    <property type="entry name" value="Ubiquinol-cytochrome c reductase core subunit 2"/>
    <property type="match status" value="1"/>
</dbReference>
<sequence>MTIEALPTIHLASYRLDPTSTQGLAECEKLYAALKTYSACIIKDDRVNPSDNDAFLNMLQEYSEQPDAVKAQDARPELSFQCGATPAGTEVSRCSSKGVKANQKCETAINALDPSERPLQQTGPDPKWRYMWRMGTPSFSKFATLNSGHIIPAAFPEWEQTMNAWGSALHSAVSTVAEMIGDAMMGSGKGAEKLRSITQHGPHLLAPTMVDLDRHGEESAVYAGFHQDISLLTIHGKSRFPGLYIWVDGKRVAVRVPDGMLLLQAGMQLERISAGEIRAGWHEVACTTSTLEAVRKAKEDGRSVHRVSSTLFFHVESDEWLEDLNERAGAEKREGFERMLAGEFVAAELSDIGLSKAEAEILHWRITTQPKLNNPIYFKMLAARRISSAARPMARSMATTAAQMPSFSYNVADVNGLKVATRDDGLPTTALSVVIKGGSRYQSTPGVAHALEKFGFKDTAARTGLRMTRESELLGGVLSTQLHRESITYTAQFTKEHLAYFVELLGDVVSLPKLSPYNLTEKVIPLLRLESEAAQANPLHKAFETVHQLAFRRGLGNELLSGGSYPVSREDIANYVRQTFTRENIAIVASGANASEVQRLVAECFQNLPSTTVDGKPATEAYPALEGVATKYFGGEARVATNSNIAHFVAAFPGASNKISEGGAEYTVLANLLGGTPAVKYSDGASPLAVGGGGRAFATNLAYSDAGLFSVVVAAPTENLRNAASKALMSIKDAARNVSADDLKMAINKAKFAVLSANEGRASGLDSVGRAILENGKAVETKDLVAALENVSAESVQKAAAKLLEAKPSVVTVGKVHKLPYYDELL</sequence>
<evidence type="ECO:0000256" key="10">
    <source>
        <dbReference type="ARBA" id="ARBA00040751"/>
    </source>
</evidence>
<gene>
    <name evidence="14" type="ORF">G7K_0549-t1</name>
</gene>
<dbReference type="InterPro" id="IPR027443">
    <property type="entry name" value="IPNS-like_sf"/>
</dbReference>
<dbReference type="Gene3D" id="3.30.830.10">
    <property type="entry name" value="Metalloenzyme, LuxS/M16 peptidase-like"/>
    <property type="match status" value="2"/>
</dbReference>
<comment type="similarity">
    <text evidence="9">Belongs to the peptidase M16 family. UQCRC2/QCR2 subfamily.</text>
</comment>
<evidence type="ECO:0000256" key="3">
    <source>
        <dbReference type="ARBA" id="ARBA00022660"/>
    </source>
</evidence>
<comment type="caution">
    <text evidence="14">The sequence shown here is derived from an EMBL/GenBank/DDBJ whole genome shotgun (WGS) entry which is preliminary data.</text>
</comment>
<dbReference type="GO" id="GO:0005743">
    <property type="term" value="C:mitochondrial inner membrane"/>
    <property type="evidence" value="ECO:0007669"/>
    <property type="project" value="UniProtKB-SubCell"/>
</dbReference>
<evidence type="ECO:0000313" key="15">
    <source>
        <dbReference type="Proteomes" id="UP000033140"/>
    </source>
</evidence>
<dbReference type="InterPro" id="IPR011249">
    <property type="entry name" value="Metalloenz_LuxS/M16"/>
</dbReference>
<evidence type="ECO:0000259" key="12">
    <source>
        <dbReference type="Pfam" id="PF00675"/>
    </source>
</evidence>
<dbReference type="FunFam" id="3.30.830.10:FF:000021">
    <property type="entry name" value="Cytochrome b-c1 complex subunit 2"/>
    <property type="match status" value="1"/>
</dbReference>
<evidence type="ECO:0000256" key="9">
    <source>
        <dbReference type="ARBA" id="ARBA00038146"/>
    </source>
</evidence>
<evidence type="ECO:0000256" key="11">
    <source>
        <dbReference type="ARBA" id="ARBA00041372"/>
    </source>
</evidence>
<evidence type="ECO:0000259" key="13">
    <source>
        <dbReference type="Pfam" id="PF05193"/>
    </source>
</evidence>
<dbReference type="InterPro" id="IPR011765">
    <property type="entry name" value="Pept_M16_N"/>
</dbReference>
<reference evidence="14 15" key="3">
    <citation type="journal article" date="2015" name="Genome Announc.">
        <title>Draft Genome Sequence of the Archiascomycetous Yeast Saitoella complicata.</title>
        <authorList>
            <person name="Yamauchi K."/>
            <person name="Kondo S."/>
            <person name="Hamamoto M."/>
            <person name="Takahashi Y."/>
            <person name="Ogura Y."/>
            <person name="Hayashi T."/>
            <person name="Nishida H."/>
        </authorList>
    </citation>
    <scope>NUCLEOTIDE SEQUENCE [LARGE SCALE GENOMIC DNA]</scope>
    <source>
        <strain evidence="14 15">NRRL Y-17804</strain>
    </source>
</reference>
<dbReference type="Pfam" id="PF05193">
    <property type="entry name" value="Peptidase_M16_C"/>
    <property type="match status" value="1"/>
</dbReference>
<dbReference type="SUPFAM" id="SSF63411">
    <property type="entry name" value="LuxS/MPP-like metallohydrolase"/>
    <property type="match status" value="2"/>
</dbReference>
<keyword evidence="4" id="KW-0999">Mitochondrion inner membrane</keyword>
<proteinExistence type="inferred from homology"/>
<dbReference type="GO" id="GO:0046872">
    <property type="term" value="F:metal ion binding"/>
    <property type="evidence" value="ECO:0007669"/>
    <property type="project" value="InterPro"/>
</dbReference>